<dbReference type="Pfam" id="PF01627">
    <property type="entry name" value="Hpt"/>
    <property type="match status" value="1"/>
</dbReference>
<dbReference type="EMBL" id="CP001340">
    <property type="protein sequence ID" value="ACL94636.1"/>
    <property type="molecule type" value="Genomic_DNA"/>
</dbReference>
<dbReference type="HOGENOM" id="CLU_155085_2_1_5"/>
<evidence type="ECO:0000259" key="2">
    <source>
        <dbReference type="Pfam" id="PF01627"/>
    </source>
</evidence>
<evidence type="ECO:0000313" key="4">
    <source>
        <dbReference type="Proteomes" id="UP000001364"/>
    </source>
</evidence>
<protein>
    <submittedName>
        <fullName evidence="3">Histidine phosphotransferase ShpA</fullName>
    </submittedName>
</protein>
<dbReference type="AlphaFoldDB" id="A0A0H3C8T5"/>
<dbReference type="GO" id="GO:0000160">
    <property type="term" value="P:phosphorelay signal transduction system"/>
    <property type="evidence" value="ECO:0007669"/>
    <property type="project" value="UniProtKB-KW"/>
</dbReference>
<dbReference type="SUPFAM" id="SSF47226">
    <property type="entry name" value="Histidine-containing phosphotransfer domain, HPT domain"/>
    <property type="match status" value="1"/>
</dbReference>
<name>A0A0H3C8T5_CAUVN</name>
<dbReference type="GO" id="GO:0004672">
    <property type="term" value="F:protein kinase activity"/>
    <property type="evidence" value="ECO:0007669"/>
    <property type="project" value="UniProtKB-ARBA"/>
</dbReference>
<evidence type="ECO:0000256" key="1">
    <source>
        <dbReference type="ARBA" id="ARBA00023012"/>
    </source>
</evidence>
<dbReference type="RefSeq" id="YP_002516544.1">
    <property type="nucleotide sequence ID" value="NC_011916.1"/>
</dbReference>
<dbReference type="InterPro" id="IPR036641">
    <property type="entry name" value="HPT_dom_sf"/>
</dbReference>
<proteinExistence type="predicted"/>
<dbReference type="KEGG" id="ccs:CCNA_01171"/>
<accession>A0A0H3C8T5</accession>
<dbReference type="RefSeq" id="WP_010918998.1">
    <property type="nucleotide sequence ID" value="NC_011916.1"/>
</dbReference>
<dbReference type="Proteomes" id="UP000001364">
    <property type="component" value="Chromosome"/>
</dbReference>
<dbReference type="PATRIC" id="fig|565050.3.peg.1153"/>
<gene>
    <name evidence="3" type="primary">shpA</name>
    <name evidence="3" type="ordered locus">CCNA_01171</name>
</gene>
<dbReference type="GeneID" id="7333564"/>
<dbReference type="OrthoDB" id="7173540at2"/>
<organism evidence="3 4">
    <name type="scientific">Caulobacter vibrioides (strain NA1000 / CB15N)</name>
    <name type="common">Caulobacter crescentus</name>
    <dbReference type="NCBI Taxonomy" id="565050"/>
    <lineage>
        <taxon>Bacteria</taxon>
        <taxon>Pseudomonadati</taxon>
        <taxon>Pseudomonadota</taxon>
        <taxon>Alphaproteobacteria</taxon>
        <taxon>Caulobacterales</taxon>
        <taxon>Caulobacteraceae</taxon>
        <taxon>Caulobacter</taxon>
    </lineage>
</organism>
<dbReference type="InterPro" id="IPR008207">
    <property type="entry name" value="Sig_transdc_His_kin_Hpt_dom"/>
</dbReference>
<sequence>MARRDISGAVDFAYLEGFAAGDFAVVDEVLALFREQAALWAPMLDPTHPGWKDAVHTVKGAARGVGAFNLGEVCERCEAGQESLEGVRTALDAALLDIAAYAHEQALRSLKG</sequence>
<keyword evidence="4" id="KW-1185">Reference proteome</keyword>
<dbReference type="SMR" id="A0A0H3C8T5"/>
<feature type="domain" description="HPt" evidence="2">
    <location>
        <begin position="52"/>
        <end position="93"/>
    </location>
</feature>
<evidence type="ECO:0000313" key="3">
    <source>
        <dbReference type="EMBL" id="ACL94636.1"/>
    </source>
</evidence>
<dbReference type="Gene3D" id="1.20.120.160">
    <property type="entry name" value="HPT domain"/>
    <property type="match status" value="1"/>
</dbReference>
<keyword evidence="1" id="KW-0902">Two-component regulatory system</keyword>
<reference evidence="3 4" key="1">
    <citation type="journal article" date="2010" name="J. Bacteriol.">
        <title>The genetic basis of laboratory adaptation in Caulobacter crescentus.</title>
        <authorList>
            <person name="Marks M.E."/>
            <person name="Castro-Rojas C.M."/>
            <person name="Teiling C."/>
            <person name="Du L."/>
            <person name="Kapatral V."/>
            <person name="Walunas T.L."/>
            <person name="Crosson S."/>
        </authorList>
    </citation>
    <scope>NUCLEOTIDE SEQUENCE [LARGE SCALE GENOMIC DNA]</scope>
    <source>
        <strain evidence="4">NA1000 / CB15N</strain>
    </source>
</reference>